<feature type="region of interest" description="Disordered" evidence="1">
    <location>
        <begin position="27"/>
        <end position="61"/>
    </location>
</feature>
<protein>
    <recommendedName>
        <fullName evidence="5">HEAT repeat domain-containing protein</fullName>
    </recommendedName>
</protein>
<comment type="caution">
    <text evidence="3">The sequence shown here is derived from an EMBL/GenBank/DDBJ whole genome shotgun (WGS) entry which is preliminary data.</text>
</comment>
<evidence type="ECO:0008006" key="5">
    <source>
        <dbReference type="Google" id="ProtNLM"/>
    </source>
</evidence>
<feature type="signal peptide" evidence="2">
    <location>
        <begin position="1"/>
        <end position="24"/>
    </location>
</feature>
<keyword evidence="4" id="KW-1185">Reference proteome</keyword>
<organism evidence="3 4">
    <name type="scientific">Haloferula luteola</name>
    <dbReference type="NCBI Taxonomy" id="595692"/>
    <lineage>
        <taxon>Bacteria</taxon>
        <taxon>Pseudomonadati</taxon>
        <taxon>Verrucomicrobiota</taxon>
        <taxon>Verrucomicrobiia</taxon>
        <taxon>Verrucomicrobiales</taxon>
        <taxon>Verrucomicrobiaceae</taxon>
        <taxon>Haloferula</taxon>
    </lineage>
</organism>
<gene>
    <name evidence="3" type="ORF">HNR46_001786</name>
</gene>
<evidence type="ECO:0000313" key="3">
    <source>
        <dbReference type="EMBL" id="MBB5351549.1"/>
    </source>
</evidence>
<name>A0A840VCL8_9BACT</name>
<dbReference type="Proteomes" id="UP000557717">
    <property type="component" value="Unassembled WGS sequence"/>
</dbReference>
<evidence type="ECO:0000256" key="1">
    <source>
        <dbReference type="SAM" id="MobiDB-lite"/>
    </source>
</evidence>
<evidence type="ECO:0000256" key="2">
    <source>
        <dbReference type="SAM" id="SignalP"/>
    </source>
</evidence>
<dbReference type="RefSeq" id="WP_184017812.1">
    <property type="nucleotide sequence ID" value="NZ_JACHFD010000007.1"/>
</dbReference>
<sequence length="417" mass="45668">MKRALLSVGSGLCGLALGWFIAPASSPSPHQVGQGAHPSPPRSSRPSGPTSPTSSTHSLSHLRSLIRQGTPHHESLARHLEHLSLDELQALFQLPENQSGDSLDAFRNRIPLIAQEIFRRQGFDAFPWAIETDPRLRPALLSSLFYPASEASHQLALVWLKRLSEDPENHLESSTIHFVAAAEKGAAHRSAEDLAAFYNSDFPSMVRGDLGSVCSFPDPFDFSKLTRLTQDPSQLISAVTVWASRDPDAARQWVLSLEDPRLAARFLHPMLSGIAASEGDAQAAHHMATWLDHFSDDQRRQALVSLRGTAAVSGPEAQSILQALPTSQDRLTYASQVLSPWSPSSTFDSVLHCFPTPAAQTELLLHMAPSCRLMVSRGGEAADRVLQQFTQAMDRHQLPESSRQQVLDSLYLAPEEP</sequence>
<feature type="chain" id="PRO_5032303081" description="HEAT repeat domain-containing protein" evidence="2">
    <location>
        <begin position="25"/>
        <end position="417"/>
    </location>
</feature>
<feature type="compositionally biased region" description="Low complexity" evidence="1">
    <location>
        <begin position="44"/>
        <end position="61"/>
    </location>
</feature>
<keyword evidence="2" id="KW-0732">Signal</keyword>
<evidence type="ECO:0000313" key="4">
    <source>
        <dbReference type="Proteomes" id="UP000557717"/>
    </source>
</evidence>
<dbReference type="EMBL" id="JACHFD010000007">
    <property type="protein sequence ID" value="MBB5351549.1"/>
    <property type="molecule type" value="Genomic_DNA"/>
</dbReference>
<reference evidence="3 4" key="1">
    <citation type="submission" date="2020-08" db="EMBL/GenBank/DDBJ databases">
        <title>Genomic Encyclopedia of Type Strains, Phase IV (KMG-IV): sequencing the most valuable type-strain genomes for metagenomic binning, comparative biology and taxonomic classification.</title>
        <authorList>
            <person name="Goeker M."/>
        </authorList>
    </citation>
    <scope>NUCLEOTIDE SEQUENCE [LARGE SCALE GENOMIC DNA]</scope>
    <source>
        <strain evidence="3 4">YC6886</strain>
    </source>
</reference>
<dbReference type="AlphaFoldDB" id="A0A840VCL8"/>
<accession>A0A840VCL8</accession>
<proteinExistence type="predicted"/>